<sequence>MSKRPSLPDFSFRFEPHTARELERLQKVYHETHFAIAQERFRYICQFINNKNIVNISTNHDNIKKVEELKELGDETADFALKLFKIQYFI</sequence>
<gene>
    <name evidence="1" type="ORF">Hokovirus_3_6</name>
</gene>
<proteinExistence type="predicted"/>
<protein>
    <submittedName>
        <fullName evidence="1">Uncharacterized protein</fullName>
    </submittedName>
</protein>
<accession>A0A1V0SG98</accession>
<organism evidence="1">
    <name type="scientific">Hokovirus HKV1</name>
    <dbReference type="NCBI Taxonomy" id="1977638"/>
    <lineage>
        <taxon>Viruses</taxon>
        <taxon>Varidnaviria</taxon>
        <taxon>Bamfordvirae</taxon>
        <taxon>Nucleocytoviricota</taxon>
        <taxon>Megaviricetes</taxon>
        <taxon>Imitervirales</taxon>
        <taxon>Mimiviridae</taxon>
        <taxon>Klosneuvirinae</taxon>
        <taxon>Hokovirus</taxon>
    </lineage>
</organism>
<name>A0A1V0SG98_9VIRU</name>
<dbReference type="EMBL" id="KY684105">
    <property type="protein sequence ID" value="ARF10733.1"/>
    <property type="molecule type" value="Genomic_DNA"/>
</dbReference>
<reference evidence="1" key="1">
    <citation type="journal article" date="2017" name="Science">
        <title>Giant viruses with an expanded complement of translation system components.</title>
        <authorList>
            <person name="Schulz F."/>
            <person name="Yutin N."/>
            <person name="Ivanova N.N."/>
            <person name="Ortega D.R."/>
            <person name="Lee T.K."/>
            <person name="Vierheilig J."/>
            <person name="Daims H."/>
            <person name="Horn M."/>
            <person name="Wagner M."/>
            <person name="Jensen G.J."/>
            <person name="Kyrpides N.C."/>
            <person name="Koonin E.V."/>
            <person name="Woyke T."/>
        </authorList>
    </citation>
    <scope>NUCLEOTIDE SEQUENCE</scope>
    <source>
        <strain evidence="1">HKV1</strain>
    </source>
</reference>
<evidence type="ECO:0000313" key="1">
    <source>
        <dbReference type="EMBL" id="ARF10733.1"/>
    </source>
</evidence>